<dbReference type="PANTHER" id="PTHR47431">
    <property type="entry name" value="ZN(II)2CYS6 TRANSCRIPTION FACTOR (EUROFUNG)-RELATED"/>
    <property type="match status" value="1"/>
</dbReference>
<gene>
    <name evidence="4" type="ORF">CSOL1703_00007706</name>
</gene>
<evidence type="ECO:0000259" key="3">
    <source>
        <dbReference type="SMART" id="SM00906"/>
    </source>
</evidence>
<feature type="region of interest" description="Disordered" evidence="2">
    <location>
        <begin position="91"/>
        <end position="118"/>
    </location>
</feature>
<dbReference type="CDD" id="cd12148">
    <property type="entry name" value="fungal_TF_MHR"/>
    <property type="match status" value="1"/>
</dbReference>
<dbReference type="AlphaFoldDB" id="A0A9N9ZN62"/>
<reference evidence="4 5" key="2">
    <citation type="submission" date="2021-10" db="EMBL/GenBank/DDBJ databases">
        <authorList>
            <person name="Piombo E."/>
        </authorList>
    </citation>
    <scope>NUCLEOTIDE SEQUENCE [LARGE SCALE GENOMIC DNA]</scope>
</reference>
<reference evidence="5" key="1">
    <citation type="submission" date="2019-06" db="EMBL/GenBank/DDBJ databases">
        <authorList>
            <person name="Broberg M."/>
        </authorList>
    </citation>
    <scope>NUCLEOTIDE SEQUENCE [LARGE SCALE GENOMIC DNA]</scope>
</reference>
<sequence length="581" mass="63902">MQFSAQPESGDNALRSPTEESLDGLETTDRPAPLACLQCHYIPSRRGLKRRAPHAPPEDERRVHWKLTADYGRVPAGESLRESVGSRLIESIGQTPGPSYTQGQERSSVPATTTTPVDLPSAYDDAATTIEDDDALINLFHANFHAAHPILVPRGSYSSQDYPDYLKLVVHFIGGHFSSMASGDQLRSLAGKALEEAFGKASHTYHLVQGLLLFSVALHARNEIKESVLTLGQAVSVALKLGLHKKAFSESILGIDEIEEESLRRTWWELYVTDGFMAALQRGTGSRCHGVHIDVPLPCDDSIYMEGGTQANIFTLADFDARIYMDEELQFSSSCYRIEAVRILSRSLAISWTHEVHEDQVQAIDNALAAWPHHLGQGAAEAASASSGAVDEMLFQAHMIIQFTIINLHFPRSDLVAAIPAASDIIRQTHVLPLSSRTMHGIKAIEASKHMSNLAALRVPVHKHTPFFICGIVFGVIVQLSACWVRPARFQEQCRDSVSLIAGVLKTLSPTWALAQITLRKIKPMALEALTTRARQAKDKTGSPRDSGVDVSPPVTEPQINDLPWLDFFHWAPDETVSQII</sequence>
<feature type="region of interest" description="Disordered" evidence="2">
    <location>
        <begin position="1"/>
        <end position="29"/>
    </location>
</feature>
<dbReference type="Pfam" id="PF04082">
    <property type="entry name" value="Fungal_trans"/>
    <property type="match status" value="1"/>
</dbReference>
<keyword evidence="1" id="KW-0539">Nucleus</keyword>
<feature type="region of interest" description="Disordered" evidence="2">
    <location>
        <begin position="533"/>
        <end position="555"/>
    </location>
</feature>
<name>A0A9N9ZN62_9HYPO</name>
<dbReference type="SMART" id="SM00906">
    <property type="entry name" value="Fungal_trans"/>
    <property type="match status" value="1"/>
</dbReference>
<dbReference type="InterPro" id="IPR007219">
    <property type="entry name" value="XnlR_reg_dom"/>
</dbReference>
<keyword evidence="5" id="KW-1185">Reference proteome</keyword>
<dbReference type="EMBL" id="CABFOC020000091">
    <property type="protein sequence ID" value="CAH0058684.1"/>
    <property type="molecule type" value="Genomic_DNA"/>
</dbReference>
<dbReference type="GO" id="GO:0008270">
    <property type="term" value="F:zinc ion binding"/>
    <property type="evidence" value="ECO:0007669"/>
    <property type="project" value="InterPro"/>
</dbReference>
<comment type="caution">
    <text evidence="4">The sequence shown here is derived from an EMBL/GenBank/DDBJ whole genome shotgun (WGS) entry which is preliminary data.</text>
</comment>
<dbReference type="Proteomes" id="UP000775872">
    <property type="component" value="Unassembled WGS sequence"/>
</dbReference>
<evidence type="ECO:0000256" key="2">
    <source>
        <dbReference type="SAM" id="MobiDB-lite"/>
    </source>
</evidence>
<dbReference type="PANTHER" id="PTHR47431:SF2">
    <property type="entry name" value="ZN(II)2CYS6 TRANSCRIPTION FACTOR (EUROFUNG)"/>
    <property type="match status" value="1"/>
</dbReference>
<protein>
    <recommendedName>
        <fullName evidence="3">Xylanolytic transcriptional activator regulatory domain-containing protein</fullName>
    </recommendedName>
</protein>
<evidence type="ECO:0000256" key="1">
    <source>
        <dbReference type="ARBA" id="ARBA00023242"/>
    </source>
</evidence>
<dbReference type="OrthoDB" id="10067394at2759"/>
<evidence type="ECO:0000313" key="5">
    <source>
        <dbReference type="Proteomes" id="UP000775872"/>
    </source>
</evidence>
<organism evidence="4 5">
    <name type="scientific">Clonostachys solani</name>
    <dbReference type="NCBI Taxonomy" id="160281"/>
    <lineage>
        <taxon>Eukaryota</taxon>
        <taxon>Fungi</taxon>
        <taxon>Dikarya</taxon>
        <taxon>Ascomycota</taxon>
        <taxon>Pezizomycotina</taxon>
        <taxon>Sordariomycetes</taxon>
        <taxon>Hypocreomycetidae</taxon>
        <taxon>Hypocreales</taxon>
        <taxon>Bionectriaceae</taxon>
        <taxon>Clonostachys</taxon>
    </lineage>
</organism>
<dbReference type="GO" id="GO:0003677">
    <property type="term" value="F:DNA binding"/>
    <property type="evidence" value="ECO:0007669"/>
    <property type="project" value="InterPro"/>
</dbReference>
<accession>A0A9N9ZN62</accession>
<dbReference type="GO" id="GO:0006351">
    <property type="term" value="P:DNA-templated transcription"/>
    <property type="evidence" value="ECO:0007669"/>
    <property type="project" value="InterPro"/>
</dbReference>
<feature type="compositionally biased region" description="Polar residues" evidence="2">
    <location>
        <begin position="92"/>
        <end position="116"/>
    </location>
</feature>
<feature type="domain" description="Xylanolytic transcriptional activator regulatory" evidence="3">
    <location>
        <begin position="227"/>
        <end position="304"/>
    </location>
</feature>
<proteinExistence type="predicted"/>
<evidence type="ECO:0000313" key="4">
    <source>
        <dbReference type="EMBL" id="CAH0058684.1"/>
    </source>
</evidence>